<keyword evidence="1" id="KW-1133">Transmembrane helix</keyword>
<keyword evidence="1" id="KW-0472">Membrane</keyword>
<dbReference type="AlphaFoldDB" id="A0A1U7M830"/>
<dbReference type="OrthoDB" id="1706812at2"/>
<dbReference type="EMBL" id="LTDM01000007">
    <property type="protein sequence ID" value="OLS03410.1"/>
    <property type="molecule type" value="Genomic_DNA"/>
</dbReference>
<feature type="transmembrane region" description="Helical" evidence="1">
    <location>
        <begin position="12"/>
        <end position="30"/>
    </location>
</feature>
<sequence>MEDKNIKLPKSFKIYLMILLVLAVIFINSVSRNQIFSTLNLFSKPQKELELVNGFAIDKEVEKIDIFNKKVIVWKDKNLSFLDFNGFETLKKNFEFKDADIILGKEILYVMDRSSGSLYLLDKTGKTIERLDLKTPFSKLKEKGENIYIYRKDGDKENVDIVDRKGNILKTHKEKIPILDITTGNKDRKYLVSTLDIDKNLKSIVSIYSIEGKNIGSIELKDELVVYNEFIGDKIIIATEKNIYLLEDEKIKWDKKIDNLKDIKVVNKDIYVLYNNKFETIDLKGNTKEEVVLTLDLENIRFIEDSILLFGKRNILMPQKKKDILSFKTKEDILDLKYDDGNLLIQKQGKVEIYNIREKGDK</sequence>
<dbReference type="InterPro" id="IPR043765">
    <property type="entry name" value="DUF5711"/>
</dbReference>
<proteinExistence type="predicted"/>
<accession>A0A1U7M830</accession>
<evidence type="ECO:0000313" key="3">
    <source>
        <dbReference type="Proteomes" id="UP000186112"/>
    </source>
</evidence>
<keyword evidence="1" id="KW-0812">Transmembrane</keyword>
<comment type="caution">
    <text evidence="2">The sequence shown here is derived from an EMBL/GenBank/DDBJ whole genome shotgun (WGS) entry which is preliminary data.</text>
</comment>
<name>A0A1U7M830_TISCR</name>
<protein>
    <submittedName>
        <fullName evidence="2">Uncharacterized protein</fullName>
    </submittedName>
</protein>
<reference evidence="2 3" key="1">
    <citation type="submission" date="2016-02" db="EMBL/GenBank/DDBJ databases">
        <title>Genome sequence of Tissierella creatinophila DSM 6911.</title>
        <authorList>
            <person name="Poehlein A."/>
            <person name="Daniel R."/>
        </authorList>
    </citation>
    <scope>NUCLEOTIDE SEQUENCE [LARGE SCALE GENOMIC DNA]</scope>
    <source>
        <strain evidence="2 3">DSM 6911</strain>
    </source>
</reference>
<organism evidence="2 3">
    <name type="scientific">Tissierella creatinophila DSM 6911</name>
    <dbReference type="NCBI Taxonomy" id="1123403"/>
    <lineage>
        <taxon>Bacteria</taxon>
        <taxon>Bacillati</taxon>
        <taxon>Bacillota</taxon>
        <taxon>Tissierellia</taxon>
        <taxon>Tissierellales</taxon>
        <taxon>Tissierellaceae</taxon>
        <taxon>Tissierella</taxon>
    </lineage>
</organism>
<keyword evidence="3" id="KW-1185">Reference proteome</keyword>
<dbReference type="RefSeq" id="WP_075724835.1">
    <property type="nucleotide sequence ID" value="NZ_LTDM01000007.1"/>
</dbReference>
<evidence type="ECO:0000256" key="1">
    <source>
        <dbReference type="SAM" id="Phobius"/>
    </source>
</evidence>
<gene>
    <name evidence="2" type="ORF">TICRE_05220</name>
</gene>
<dbReference type="Pfam" id="PF18975">
    <property type="entry name" value="DUF5711"/>
    <property type="match status" value="1"/>
</dbReference>
<dbReference type="Proteomes" id="UP000186112">
    <property type="component" value="Unassembled WGS sequence"/>
</dbReference>
<evidence type="ECO:0000313" key="2">
    <source>
        <dbReference type="EMBL" id="OLS03410.1"/>
    </source>
</evidence>